<dbReference type="InterPro" id="IPR012338">
    <property type="entry name" value="Beta-lactam/transpept-like"/>
</dbReference>
<comment type="subcellular location">
    <subcellularLocation>
        <location evidence="1">Membrane</location>
    </subcellularLocation>
</comment>
<evidence type="ECO:0000256" key="2">
    <source>
        <dbReference type="ARBA" id="ARBA00023136"/>
    </source>
</evidence>
<name>A0A4R1BAZ3_9BACT</name>
<evidence type="ECO:0000259" key="5">
    <source>
        <dbReference type="Pfam" id="PF11954"/>
    </source>
</evidence>
<evidence type="ECO:0000256" key="1">
    <source>
        <dbReference type="ARBA" id="ARBA00004370"/>
    </source>
</evidence>
<keyword evidence="2" id="KW-0472">Membrane</keyword>
<dbReference type="GO" id="GO:0016787">
    <property type="term" value="F:hydrolase activity"/>
    <property type="evidence" value="ECO:0007669"/>
    <property type="project" value="UniProtKB-KW"/>
</dbReference>
<dbReference type="PANTHER" id="PTHR46825">
    <property type="entry name" value="D-ALANYL-D-ALANINE-CARBOXYPEPTIDASE/ENDOPEPTIDASE AMPH"/>
    <property type="match status" value="1"/>
</dbReference>
<feature type="domain" description="Peptidase S12 Pab87-related C-terminal" evidence="5">
    <location>
        <begin position="376"/>
        <end position="457"/>
    </location>
</feature>
<sequence length="460" mass="50116">MRLLLLFAAFLLSTAASAQKTKAERLDSLFTALHAAGSFNGNVLIAEDGVPLFERSYGLANLTTGEKLEAGSVFELASVSKQFTATAILLLRETGRLRLDDELGRWIAGLAHYKGVTLRHLLQHTGGLPEYDGLLDSLWTDKQRIVTNDDMIALYTQHRFAPVFAPGARWAYSNTGYALLASVIEKASGMSYGAYLDKSIFRPLGMKHTTVYRRRYEQRRSIPHYAYGYVRDGARGFVLPDSLARTSYVHYLDGIVGDGTVNSTARDLLTWDAALRSGKLLSAAVQTEAYTPAVLNDGKTYPYGYGWAIGKSPAGRSVSHSGGWPGYATLIARDLDSRKTIILLKNMEGGGLPVGPVNRILYNLPDVAGSGALVLPAALLDTYVGSYELVPEFSITITREGTQLYAQATGQGRLELQAIREDLFAVKGVDAKLGFVKADGKVDHLVLYQGGHEQEGKKVK</sequence>
<feature type="domain" description="Beta-lactamase-related" evidence="4">
    <location>
        <begin position="27"/>
        <end position="349"/>
    </location>
</feature>
<proteinExistence type="predicted"/>
<dbReference type="OrthoDB" id="9793489at2"/>
<gene>
    <name evidence="6" type="ORF">EPD60_08935</name>
</gene>
<dbReference type="GO" id="GO:0016020">
    <property type="term" value="C:membrane"/>
    <property type="evidence" value="ECO:0007669"/>
    <property type="project" value="UniProtKB-SubCell"/>
</dbReference>
<dbReference type="Pfam" id="PF00144">
    <property type="entry name" value="Beta-lactamase"/>
    <property type="match status" value="1"/>
</dbReference>
<comment type="caution">
    <text evidence="6">The sequence shown here is derived from an EMBL/GenBank/DDBJ whole genome shotgun (WGS) entry which is preliminary data.</text>
</comment>
<evidence type="ECO:0000259" key="4">
    <source>
        <dbReference type="Pfam" id="PF00144"/>
    </source>
</evidence>
<dbReference type="InterPro" id="IPR021860">
    <property type="entry name" value="Peptidase_S12_Pab87-rel_C"/>
</dbReference>
<dbReference type="InterPro" id="IPR001466">
    <property type="entry name" value="Beta-lactam-related"/>
</dbReference>
<accession>A0A4R1BAZ3</accession>
<keyword evidence="6" id="KW-0378">Hydrolase</keyword>
<keyword evidence="7" id="KW-1185">Reference proteome</keyword>
<protein>
    <submittedName>
        <fullName evidence="6">Serine hydrolase</fullName>
    </submittedName>
</protein>
<dbReference type="Gene3D" id="3.40.710.10">
    <property type="entry name" value="DD-peptidase/beta-lactamase superfamily"/>
    <property type="match status" value="1"/>
</dbReference>
<feature type="signal peptide" evidence="3">
    <location>
        <begin position="1"/>
        <end position="18"/>
    </location>
</feature>
<dbReference type="Proteomes" id="UP000295334">
    <property type="component" value="Unassembled WGS sequence"/>
</dbReference>
<evidence type="ECO:0000313" key="7">
    <source>
        <dbReference type="Proteomes" id="UP000295334"/>
    </source>
</evidence>
<dbReference type="AlphaFoldDB" id="A0A4R1BAZ3"/>
<dbReference type="Pfam" id="PF11954">
    <property type="entry name" value="DUF3471"/>
    <property type="match status" value="1"/>
</dbReference>
<feature type="chain" id="PRO_5020843947" evidence="3">
    <location>
        <begin position="19"/>
        <end position="460"/>
    </location>
</feature>
<dbReference type="SUPFAM" id="SSF56601">
    <property type="entry name" value="beta-lactamase/transpeptidase-like"/>
    <property type="match status" value="1"/>
</dbReference>
<dbReference type="PANTHER" id="PTHR46825:SF11">
    <property type="entry name" value="PENICILLIN-BINDING PROTEIN 4"/>
    <property type="match status" value="1"/>
</dbReference>
<dbReference type="InterPro" id="IPR050491">
    <property type="entry name" value="AmpC-like"/>
</dbReference>
<evidence type="ECO:0000313" key="6">
    <source>
        <dbReference type="EMBL" id="TCJ14124.1"/>
    </source>
</evidence>
<dbReference type="EMBL" id="SJZI01000042">
    <property type="protein sequence ID" value="TCJ14124.1"/>
    <property type="molecule type" value="Genomic_DNA"/>
</dbReference>
<keyword evidence="3" id="KW-0732">Signal</keyword>
<evidence type="ECO:0000256" key="3">
    <source>
        <dbReference type="SAM" id="SignalP"/>
    </source>
</evidence>
<organism evidence="6 7">
    <name type="scientific">Flaviaesturariibacter flavus</name>
    <dbReference type="NCBI Taxonomy" id="2502780"/>
    <lineage>
        <taxon>Bacteria</taxon>
        <taxon>Pseudomonadati</taxon>
        <taxon>Bacteroidota</taxon>
        <taxon>Chitinophagia</taxon>
        <taxon>Chitinophagales</taxon>
        <taxon>Chitinophagaceae</taxon>
        <taxon>Flaviaestuariibacter</taxon>
    </lineage>
</organism>
<dbReference type="RefSeq" id="WP_131448939.1">
    <property type="nucleotide sequence ID" value="NZ_SJZI01000042.1"/>
</dbReference>
<reference evidence="6 7" key="1">
    <citation type="submission" date="2019-03" db="EMBL/GenBank/DDBJ databases">
        <authorList>
            <person name="Kim M.K.M."/>
        </authorList>
    </citation>
    <scope>NUCLEOTIDE SEQUENCE [LARGE SCALE GENOMIC DNA]</scope>
    <source>
        <strain evidence="6 7">17J68-12</strain>
    </source>
</reference>